<name>A0A0F9GGV3_9ZZZZ</name>
<comment type="caution">
    <text evidence="1">The sequence shown here is derived from an EMBL/GenBank/DDBJ whole genome shotgun (WGS) entry which is preliminary data.</text>
</comment>
<reference evidence="1" key="1">
    <citation type="journal article" date="2015" name="Nature">
        <title>Complex archaea that bridge the gap between prokaryotes and eukaryotes.</title>
        <authorList>
            <person name="Spang A."/>
            <person name="Saw J.H."/>
            <person name="Jorgensen S.L."/>
            <person name="Zaremba-Niedzwiedzka K."/>
            <person name="Martijn J."/>
            <person name="Lind A.E."/>
            <person name="van Eijk R."/>
            <person name="Schleper C."/>
            <person name="Guy L."/>
            <person name="Ettema T.J."/>
        </authorList>
    </citation>
    <scope>NUCLEOTIDE SEQUENCE</scope>
</reference>
<gene>
    <name evidence="1" type="ORF">LCGC14_2185630</name>
</gene>
<proteinExistence type="predicted"/>
<protein>
    <submittedName>
        <fullName evidence="1">Uncharacterized protein</fullName>
    </submittedName>
</protein>
<accession>A0A0F9GGV3</accession>
<dbReference type="AlphaFoldDB" id="A0A0F9GGV3"/>
<dbReference type="EMBL" id="LAZR01028502">
    <property type="protein sequence ID" value="KKL62397.1"/>
    <property type="molecule type" value="Genomic_DNA"/>
</dbReference>
<sequence length="88" mass="10449">MSFMQIEINTKTQALKTLKLSGTCLSGILEDMYEIYTDCVDDKGTYLYVHKKTVYELYSTYLALKAEFIRQWDKKMFEEQHHELVKPI</sequence>
<organism evidence="1">
    <name type="scientific">marine sediment metagenome</name>
    <dbReference type="NCBI Taxonomy" id="412755"/>
    <lineage>
        <taxon>unclassified sequences</taxon>
        <taxon>metagenomes</taxon>
        <taxon>ecological metagenomes</taxon>
    </lineage>
</organism>
<evidence type="ECO:0000313" key="1">
    <source>
        <dbReference type="EMBL" id="KKL62397.1"/>
    </source>
</evidence>